<feature type="region of interest" description="Disordered" evidence="10">
    <location>
        <begin position="140"/>
        <end position="210"/>
    </location>
</feature>
<dbReference type="SUPFAM" id="SSF57667">
    <property type="entry name" value="beta-beta-alpha zinc fingers"/>
    <property type="match status" value="2"/>
</dbReference>
<evidence type="ECO:0000256" key="4">
    <source>
        <dbReference type="ARBA" id="ARBA00022771"/>
    </source>
</evidence>
<keyword evidence="5" id="KW-0862">Zinc</keyword>
<dbReference type="InterPro" id="IPR036236">
    <property type="entry name" value="Znf_C2H2_sf"/>
</dbReference>
<evidence type="ECO:0000256" key="6">
    <source>
        <dbReference type="ARBA" id="ARBA00023125"/>
    </source>
</evidence>
<dbReference type="PROSITE" id="PS00028">
    <property type="entry name" value="ZINC_FINGER_C2H2_1"/>
    <property type="match status" value="3"/>
</dbReference>
<feature type="coiled-coil region" evidence="9">
    <location>
        <begin position="54"/>
        <end position="88"/>
    </location>
</feature>
<feature type="compositionally biased region" description="Acidic residues" evidence="10">
    <location>
        <begin position="155"/>
        <end position="165"/>
    </location>
</feature>
<dbReference type="GO" id="GO:0000978">
    <property type="term" value="F:RNA polymerase II cis-regulatory region sequence-specific DNA binding"/>
    <property type="evidence" value="ECO:0007669"/>
    <property type="project" value="TreeGrafter"/>
</dbReference>
<keyword evidence="9" id="KW-0175">Coiled coil</keyword>
<evidence type="ECO:0000256" key="7">
    <source>
        <dbReference type="ARBA" id="ARBA00023242"/>
    </source>
</evidence>
<evidence type="ECO:0000259" key="11">
    <source>
        <dbReference type="PROSITE" id="PS50157"/>
    </source>
</evidence>
<reference evidence="12" key="2">
    <citation type="submission" date="2016-06" db="EMBL/GenBank/DDBJ databases">
        <title>The genome of a short-lived fish provides insights into sex chromosome evolution and the genetic control of aging.</title>
        <authorList>
            <person name="Reichwald K."/>
            <person name="Felder M."/>
            <person name="Petzold A."/>
            <person name="Koch P."/>
            <person name="Groth M."/>
            <person name="Platzer M."/>
        </authorList>
    </citation>
    <scope>NUCLEOTIDE SEQUENCE</scope>
    <source>
        <tissue evidence="12">Brain</tissue>
    </source>
</reference>
<keyword evidence="7" id="KW-0539">Nucleus</keyword>
<dbReference type="Pfam" id="PF00096">
    <property type="entry name" value="zf-C2H2"/>
    <property type="match status" value="2"/>
</dbReference>
<dbReference type="GO" id="GO:0005634">
    <property type="term" value="C:nucleus"/>
    <property type="evidence" value="ECO:0007669"/>
    <property type="project" value="UniProtKB-SubCell"/>
</dbReference>
<keyword evidence="6" id="KW-0238">DNA-binding</keyword>
<dbReference type="GO" id="GO:0008270">
    <property type="term" value="F:zinc ion binding"/>
    <property type="evidence" value="ECO:0007669"/>
    <property type="project" value="UniProtKB-KW"/>
</dbReference>
<evidence type="ECO:0000256" key="8">
    <source>
        <dbReference type="PROSITE-ProRule" id="PRU00042"/>
    </source>
</evidence>
<dbReference type="PROSITE" id="PS50157">
    <property type="entry name" value="ZINC_FINGER_C2H2_2"/>
    <property type="match status" value="3"/>
</dbReference>
<feature type="region of interest" description="Disordered" evidence="10">
    <location>
        <begin position="92"/>
        <end position="127"/>
    </location>
</feature>
<dbReference type="PANTHER" id="PTHR24388:SF99">
    <property type="entry name" value="GASTRULA ZINC FINGER PROTEIN XLCGF52.1-LIKE ISOFORM X1-RELATED"/>
    <property type="match status" value="1"/>
</dbReference>
<feature type="domain" description="C2H2-type" evidence="11">
    <location>
        <begin position="378"/>
        <end position="405"/>
    </location>
</feature>
<dbReference type="SMART" id="SM00355">
    <property type="entry name" value="ZnF_C2H2"/>
    <property type="match status" value="4"/>
</dbReference>
<dbReference type="InterPro" id="IPR050527">
    <property type="entry name" value="Snail/Krueppel_Znf"/>
</dbReference>
<evidence type="ECO:0000256" key="3">
    <source>
        <dbReference type="ARBA" id="ARBA00022737"/>
    </source>
</evidence>
<evidence type="ECO:0000256" key="10">
    <source>
        <dbReference type="SAM" id="MobiDB-lite"/>
    </source>
</evidence>
<evidence type="ECO:0000313" key="12">
    <source>
        <dbReference type="EMBL" id="SBP09135.1"/>
    </source>
</evidence>
<name>A0A1A7WTV0_9TELE</name>
<feature type="domain" description="C2H2-type" evidence="11">
    <location>
        <begin position="434"/>
        <end position="461"/>
    </location>
</feature>
<evidence type="ECO:0000256" key="5">
    <source>
        <dbReference type="ARBA" id="ARBA00022833"/>
    </source>
</evidence>
<dbReference type="Gene3D" id="3.30.160.60">
    <property type="entry name" value="Classic Zinc Finger"/>
    <property type="match status" value="3"/>
</dbReference>
<evidence type="ECO:0000256" key="9">
    <source>
        <dbReference type="SAM" id="Coils"/>
    </source>
</evidence>
<dbReference type="FunFam" id="3.30.160.60:FF:000624">
    <property type="entry name" value="zinc finger protein 697"/>
    <property type="match status" value="1"/>
</dbReference>
<evidence type="ECO:0000256" key="2">
    <source>
        <dbReference type="ARBA" id="ARBA00022723"/>
    </source>
</evidence>
<organism evidence="12">
    <name type="scientific">Iconisemion striatum</name>
    <dbReference type="NCBI Taxonomy" id="60296"/>
    <lineage>
        <taxon>Eukaryota</taxon>
        <taxon>Metazoa</taxon>
        <taxon>Chordata</taxon>
        <taxon>Craniata</taxon>
        <taxon>Vertebrata</taxon>
        <taxon>Euteleostomi</taxon>
        <taxon>Actinopterygii</taxon>
        <taxon>Neopterygii</taxon>
        <taxon>Teleostei</taxon>
        <taxon>Neoteleostei</taxon>
        <taxon>Acanthomorphata</taxon>
        <taxon>Ovalentaria</taxon>
        <taxon>Atherinomorphae</taxon>
        <taxon>Cyprinodontiformes</taxon>
        <taxon>Nothobranchiidae</taxon>
        <taxon>Iconisemion</taxon>
    </lineage>
</organism>
<evidence type="ECO:0000256" key="1">
    <source>
        <dbReference type="ARBA" id="ARBA00004123"/>
    </source>
</evidence>
<keyword evidence="2" id="KW-0479">Metal-binding</keyword>
<reference evidence="12" key="1">
    <citation type="submission" date="2016-05" db="EMBL/GenBank/DDBJ databases">
        <authorList>
            <person name="Lavstsen T."/>
            <person name="Jespersen J.S."/>
        </authorList>
    </citation>
    <scope>NUCLEOTIDE SEQUENCE</scope>
    <source>
        <tissue evidence="12">Brain</tissue>
    </source>
</reference>
<proteinExistence type="predicted"/>
<keyword evidence="4 8" id="KW-0863">Zinc-finger</keyword>
<dbReference type="FunFam" id="3.30.160.60:FF:000902">
    <property type="entry name" value="Zinc finger protein 445"/>
    <property type="match status" value="1"/>
</dbReference>
<sequence length="461" mass="51439">MKPQMAGTQKRTLAARACKTDAVLSFQDELVAVIHGAFEVAVEIAVREVKTLVGQATSDIYEELQRENESLKEKLQRAEALLNSVRLEENSSSLLSQPGGQRQQEDACLNTRGGAESEGVKGDTSGHSCLRFDHLGEFERKPQELRSSNEVVGQCEEDSASDLEQEQNNGSPKDVSSHIGVVKMESVIPVRRDPQAPESAPPSHRDSTSTLVQMIIKQEESEEELNGAPYCFDLIKEEDLGLEGIKWPPEVPDVESIESNAQVFSNKLDQAPPNLITALPPPKELQSSSSEFPNIFHLAEPAAESQAPPHVYGVHVRTGRNIAAIHTCKFCSQTFQLPSHLRRHYGQCRQRLQQRCQQPVAGSTRTRLQLYPPGCSPFRCTVCNREFNRLENLKTHLRIHTGERPYTCSVCSKCFRHSGALTRHFRIHTGEKPYVCGQCGKCFRNCGGLKFHQRSHNKHLS</sequence>
<protein>
    <submittedName>
        <fullName evidence="12">Zinc finger, FYVE domain containing 27</fullName>
    </submittedName>
</protein>
<keyword evidence="3" id="KW-0677">Repeat</keyword>
<comment type="subcellular location">
    <subcellularLocation>
        <location evidence="1">Nucleus</location>
    </subcellularLocation>
</comment>
<gene>
    <name evidence="12" type="primary">ZFYVE27</name>
</gene>
<accession>A0A1A7WTV0</accession>
<dbReference type="PANTHER" id="PTHR24388">
    <property type="entry name" value="ZINC FINGER PROTEIN"/>
    <property type="match status" value="1"/>
</dbReference>
<dbReference type="FunFam" id="3.30.160.60:FF:000072">
    <property type="entry name" value="zinc finger protein 143 isoform X1"/>
    <property type="match status" value="1"/>
</dbReference>
<dbReference type="GO" id="GO:0000981">
    <property type="term" value="F:DNA-binding transcription factor activity, RNA polymerase II-specific"/>
    <property type="evidence" value="ECO:0007669"/>
    <property type="project" value="TreeGrafter"/>
</dbReference>
<dbReference type="EMBL" id="HADW01007735">
    <property type="protein sequence ID" value="SBP09135.1"/>
    <property type="molecule type" value="Transcribed_RNA"/>
</dbReference>
<dbReference type="InterPro" id="IPR013087">
    <property type="entry name" value="Znf_C2H2_type"/>
</dbReference>
<feature type="compositionally biased region" description="Polar residues" evidence="10">
    <location>
        <begin position="92"/>
        <end position="102"/>
    </location>
</feature>
<feature type="domain" description="C2H2-type" evidence="11">
    <location>
        <begin position="406"/>
        <end position="433"/>
    </location>
</feature>
<dbReference type="AlphaFoldDB" id="A0A1A7WTV0"/>